<dbReference type="InterPro" id="IPR043128">
    <property type="entry name" value="Rev_trsase/Diguanyl_cyclase"/>
</dbReference>
<evidence type="ECO:0000259" key="5">
    <source>
        <dbReference type="PROSITE" id="PS50887"/>
    </source>
</evidence>
<dbReference type="PROSITE" id="PS50887">
    <property type="entry name" value="GGDEF"/>
    <property type="match status" value="1"/>
</dbReference>
<dbReference type="PANTHER" id="PTHR43547:SF2">
    <property type="entry name" value="HYBRID SIGNAL TRANSDUCTION HISTIDINE KINASE C"/>
    <property type="match status" value="1"/>
</dbReference>
<feature type="domain" description="GGDEF" evidence="5">
    <location>
        <begin position="115"/>
        <end position="248"/>
    </location>
</feature>
<dbReference type="SUPFAM" id="SSF47384">
    <property type="entry name" value="Homodimeric domain of signal transducing histidine kinase"/>
    <property type="match status" value="1"/>
</dbReference>
<dbReference type="Pfam" id="PF00990">
    <property type="entry name" value="GGDEF"/>
    <property type="match status" value="1"/>
</dbReference>
<dbReference type="InterPro" id="IPR000160">
    <property type="entry name" value="GGDEF_dom"/>
</dbReference>
<evidence type="ECO:0000256" key="2">
    <source>
        <dbReference type="ARBA" id="ARBA00012438"/>
    </source>
</evidence>
<dbReference type="CDD" id="cd01949">
    <property type="entry name" value="GGDEF"/>
    <property type="match status" value="1"/>
</dbReference>
<dbReference type="EC" id="2.7.13.3" evidence="2"/>
<dbReference type="InterPro" id="IPR036097">
    <property type="entry name" value="HisK_dim/P_sf"/>
</dbReference>
<dbReference type="Proteomes" id="UP000045978">
    <property type="component" value="Unassembled WGS sequence"/>
</dbReference>
<keyword evidence="3" id="KW-0597">Phosphoprotein</keyword>
<evidence type="ECO:0000256" key="1">
    <source>
        <dbReference type="ARBA" id="ARBA00000085"/>
    </source>
</evidence>
<dbReference type="InterPro" id="IPR036890">
    <property type="entry name" value="HATPase_C_sf"/>
</dbReference>
<evidence type="ECO:0000256" key="3">
    <source>
        <dbReference type="ARBA" id="ARBA00022553"/>
    </source>
</evidence>
<comment type="catalytic activity">
    <reaction evidence="1">
        <text>ATP + protein L-histidine = ADP + protein N-phospho-L-histidine.</text>
        <dbReference type="EC" id="2.7.13.3"/>
    </reaction>
</comment>
<dbReference type="Gene3D" id="3.30.565.10">
    <property type="entry name" value="Histidine kinase-like ATPase, C-terminal domain"/>
    <property type="match status" value="1"/>
</dbReference>
<dbReference type="Gene3D" id="1.10.287.130">
    <property type="match status" value="1"/>
</dbReference>
<accession>A0A0K2ZEQ4</accession>
<dbReference type="InterPro" id="IPR029787">
    <property type="entry name" value="Nucleotide_cyclase"/>
</dbReference>
<dbReference type="SMART" id="SM00267">
    <property type="entry name" value="GGDEF"/>
    <property type="match status" value="1"/>
</dbReference>
<dbReference type="PANTHER" id="PTHR43547">
    <property type="entry name" value="TWO-COMPONENT HISTIDINE KINASE"/>
    <property type="match status" value="1"/>
</dbReference>
<evidence type="ECO:0000259" key="4">
    <source>
        <dbReference type="PROSITE" id="PS50109"/>
    </source>
</evidence>
<feature type="domain" description="Histidine kinase" evidence="4">
    <location>
        <begin position="319"/>
        <end position="533"/>
    </location>
</feature>
<reference evidence="6 7" key="1">
    <citation type="submission" date="2015-07" db="EMBL/GenBank/DDBJ databases">
        <authorList>
            <person name="Noorani M."/>
        </authorList>
    </citation>
    <scope>NUCLEOTIDE SEQUENCE [LARGE SCALE GENOMIC DNA]</scope>
    <source>
        <strain evidence="6">LMG730</strain>
    </source>
</reference>
<dbReference type="GO" id="GO:0000155">
    <property type="term" value="F:phosphorelay sensor kinase activity"/>
    <property type="evidence" value="ECO:0007669"/>
    <property type="project" value="InterPro"/>
</dbReference>
<dbReference type="InterPro" id="IPR004358">
    <property type="entry name" value="Sig_transdc_His_kin-like_C"/>
</dbReference>
<sequence length="533" mass="57874">MHMPPEQPAIDAARLELSQPRRQSLLARLEMDRLQAELSALKDQAPLGLATDLQTANERLVLTTLRAQAQVVTYQLALDDANRQSKRDPLTGLPNRELLFERLNLAITTAHAQHHRIAVLFLDLNEFKQINDLLGHATGDRFLRLAAERIGEIVDAHVTVARYGGDEFVAVLTGLSSDAYAAATATALIEAFERPAIAGEDTLRLGVSIGISLYPEHADSAEALLAHADDAMYCAKRLSTTRFEFYDPRLVADLHAHRNALGANARALGARAASDADASEQHAQLRQANERLVLAALSAQELHAGAEKAYQRQSEFLAFVAHELRNPLTPIRAAGSMLTTLPPDDLLRMQRIIEHEVVHMTRLIGDLLDLSRLHTGKLRLVLEAMDLCEIVLGAVDACRPAIAARLQTLALTIPEHALMMHGDRVRLSQVVRNLLDNASKYTAEHGRLTLDLQQVADQALLVVSDTGIGISAQALPLVFEPFVQDMHAIGFDSAGMGIGLTVVREIVTAHGGMVVASSAGVDGGSTFRVSLPL</sequence>
<dbReference type="InterPro" id="IPR003594">
    <property type="entry name" value="HATPase_dom"/>
</dbReference>
<dbReference type="PROSITE" id="PS50109">
    <property type="entry name" value="HIS_KIN"/>
    <property type="match status" value="1"/>
</dbReference>
<dbReference type="SMART" id="SM00388">
    <property type="entry name" value="HisKA"/>
    <property type="match status" value="1"/>
</dbReference>
<dbReference type="SUPFAM" id="SSF55073">
    <property type="entry name" value="Nucleotide cyclase"/>
    <property type="match status" value="1"/>
</dbReference>
<evidence type="ECO:0000313" key="7">
    <source>
        <dbReference type="Proteomes" id="UP000045978"/>
    </source>
</evidence>
<dbReference type="SMART" id="SM00387">
    <property type="entry name" value="HATPase_c"/>
    <property type="match status" value="1"/>
</dbReference>
<dbReference type="InterPro" id="IPR005467">
    <property type="entry name" value="His_kinase_dom"/>
</dbReference>
<name>A0A0K2ZEQ4_9XANT</name>
<dbReference type="EMBL" id="CXOJ01000005">
    <property type="protein sequence ID" value="CTP83407.1"/>
    <property type="molecule type" value="Genomic_DNA"/>
</dbReference>
<dbReference type="Gene3D" id="3.30.70.270">
    <property type="match status" value="1"/>
</dbReference>
<dbReference type="Pfam" id="PF02518">
    <property type="entry name" value="HATPase_c"/>
    <property type="match status" value="1"/>
</dbReference>
<dbReference type="NCBIfam" id="TIGR00254">
    <property type="entry name" value="GGDEF"/>
    <property type="match status" value="1"/>
</dbReference>
<dbReference type="InterPro" id="IPR003661">
    <property type="entry name" value="HisK_dim/P_dom"/>
</dbReference>
<evidence type="ECO:0000313" key="6">
    <source>
        <dbReference type="EMBL" id="CTP83407.1"/>
    </source>
</evidence>
<dbReference type="SUPFAM" id="SSF55874">
    <property type="entry name" value="ATPase domain of HSP90 chaperone/DNA topoisomerase II/histidine kinase"/>
    <property type="match status" value="1"/>
</dbReference>
<dbReference type="AlphaFoldDB" id="A0A0K2ZEQ4"/>
<dbReference type="CDD" id="cd00082">
    <property type="entry name" value="HisKA"/>
    <property type="match status" value="1"/>
</dbReference>
<protein>
    <recommendedName>
        <fullName evidence="2">histidine kinase</fullName>
        <ecNumber evidence="2">2.7.13.3</ecNumber>
    </recommendedName>
</protein>
<dbReference type="PRINTS" id="PR00344">
    <property type="entry name" value="BCTRLSENSOR"/>
</dbReference>
<gene>
    <name evidence="6" type="ORF">XTPLMG730_0455</name>
</gene>
<dbReference type="RefSeq" id="WP_053837037.1">
    <property type="nucleotide sequence ID" value="NZ_CP076251.1"/>
</dbReference>
<organism evidence="6 7">
    <name type="scientific">Xanthomonas graminis pv. phlei</name>
    <dbReference type="NCBI Taxonomy" id="487906"/>
    <lineage>
        <taxon>Bacteria</taxon>
        <taxon>Pseudomonadati</taxon>
        <taxon>Pseudomonadota</taxon>
        <taxon>Gammaproteobacteria</taxon>
        <taxon>Lysobacterales</taxon>
        <taxon>Lysobacteraceae</taxon>
        <taxon>Xanthomonas</taxon>
        <taxon>Xanthomonas translucens group</taxon>
        <taxon>Xanthomonas graminis</taxon>
    </lineage>
</organism>
<dbReference type="Pfam" id="PF00512">
    <property type="entry name" value="HisKA"/>
    <property type="match status" value="1"/>
</dbReference>
<proteinExistence type="predicted"/>